<dbReference type="InterPro" id="IPR016161">
    <property type="entry name" value="Ald_DH/histidinol_DH"/>
</dbReference>
<proteinExistence type="inferred from homology"/>
<feature type="domain" description="Aldehyde dehydrogenase" evidence="3">
    <location>
        <begin position="16"/>
        <end position="472"/>
    </location>
</feature>
<dbReference type="PANTHER" id="PTHR42804:SF1">
    <property type="entry name" value="ALDEHYDE DEHYDROGENASE-RELATED"/>
    <property type="match status" value="1"/>
</dbReference>
<accession>A0A7Z0HZM1</accession>
<dbReference type="InterPro" id="IPR016162">
    <property type="entry name" value="Ald_DH_N"/>
</dbReference>
<dbReference type="FunFam" id="3.40.309.10:FF:000001">
    <property type="entry name" value="Mitochondrial aldehyde dehydrogenase 2"/>
    <property type="match status" value="1"/>
</dbReference>
<dbReference type="RefSeq" id="WP_179905931.1">
    <property type="nucleotide sequence ID" value="NZ_JACBXS010000016.1"/>
</dbReference>
<dbReference type="CDD" id="cd07138">
    <property type="entry name" value="ALDH_CddD_SSP0762"/>
    <property type="match status" value="1"/>
</dbReference>
<dbReference type="Pfam" id="PF00171">
    <property type="entry name" value="Aldedh"/>
    <property type="match status" value="1"/>
</dbReference>
<dbReference type="AlphaFoldDB" id="A0A7Z0HZM1"/>
<comment type="similarity">
    <text evidence="1">Belongs to the aldehyde dehydrogenase family.</text>
</comment>
<organism evidence="4 5">
    <name type="scientific">Rhabdonatronobacter sediminivivens</name>
    <dbReference type="NCBI Taxonomy" id="2743469"/>
    <lineage>
        <taxon>Bacteria</taxon>
        <taxon>Pseudomonadati</taxon>
        <taxon>Pseudomonadota</taxon>
        <taxon>Alphaproteobacteria</taxon>
        <taxon>Rhodobacterales</taxon>
        <taxon>Paracoccaceae</taxon>
        <taxon>Rhabdonatronobacter</taxon>
    </lineage>
</organism>
<dbReference type="EMBL" id="JACBXS010000016">
    <property type="protein sequence ID" value="NYS25228.1"/>
    <property type="molecule type" value="Genomic_DNA"/>
</dbReference>
<gene>
    <name evidence="4" type="ORF">HUK65_09510</name>
</gene>
<protein>
    <submittedName>
        <fullName evidence="4">Aldehyde dehydrogenase family protein</fullName>
    </submittedName>
</protein>
<dbReference type="Gene3D" id="3.40.309.10">
    <property type="entry name" value="Aldehyde Dehydrogenase, Chain A, domain 2"/>
    <property type="match status" value="1"/>
</dbReference>
<dbReference type="SUPFAM" id="SSF53720">
    <property type="entry name" value="ALDH-like"/>
    <property type="match status" value="1"/>
</dbReference>
<evidence type="ECO:0000256" key="1">
    <source>
        <dbReference type="ARBA" id="ARBA00009986"/>
    </source>
</evidence>
<dbReference type="Gene3D" id="3.40.605.10">
    <property type="entry name" value="Aldehyde Dehydrogenase, Chain A, domain 1"/>
    <property type="match status" value="1"/>
</dbReference>
<dbReference type="InterPro" id="IPR015590">
    <property type="entry name" value="Aldehyde_DH_dom"/>
</dbReference>
<name>A0A7Z0HZM1_9RHOB</name>
<evidence type="ECO:0000256" key="2">
    <source>
        <dbReference type="ARBA" id="ARBA00023002"/>
    </source>
</evidence>
<dbReference type="PANTHER" id="PTHR42804">
    <property type="entry name" value="ALDEHYDE DEHYDROGENASE"/>
    <property type="match status" value="1"/>
</dbReference>
<keyword evidence="5" id="KW-1185">Reference proteome</keyword>
<dbReference type="GO" id="GO:0016620">
    <property type="term" value="F:oxidoreductase activity, acting on the aldehyde or oxo group of donors, NAD or NADP as acceptor"/>
    <property type="evidence" value="ECO:0007669"/>
    <property type="project" value="InterPro"/>
</dbReference>
<dbReference type="Proteomes" id="UP000529417">
    <property type="component" value="Unassembled WGS sequence"/>
</dbReference>
<evidence type="ECO:0000313" key="4">
    <source>
        <dbReference type="EMBL" id="NYS25228.1"/>
    </source>
</evidence>
<evidence type="ECO:0000259" key="3">
    <source>
        <dbReference type="Pfam" id="PF00171"/>
    </source>
</evidence>
<sequence>MTLPQHPSQFYIGGAWVDPAPGAQTLAVENPATEETVTHIACGTSADVDRATGAARDAWPAFMATPVAERIALLRRIHAAYLDRADDLAHAMTAEMGAPITFSHEAQVAAGDLHMAATIEAAERFAWEDTRGTTRLIREGIGVAALITPWNWPMNQIVCKVAPALAAGCTMVLKPSEIAPLSGLIFAEILHEAGVPPGVVNLVNGTGPEVGAAMSAHPMVDMVSFTGSTRAGVQVAVAAAPTVKRVAQELGGKSPNIILASADLDAAVAAGVDACMDNSGQSCDAPTRMFVPRDTYARALEAAAARADAKRVGDPLDSETDMGPLVSRAQFDKVQTLIEAGMAEGARLIAGGPGRPEGLNRGHFARPTVFGDVANTMTIAREEIFGPVLSVLPYDSVDDAVAMANDTVYGLAAYVQGAPDEARAVARRLQAGQVQINAPDWDVHAPFGGYKQSGNGREYADWAIHDFCELKALVGYGDD</sequence>
<evidence type="ECO:0000313" key="5">
    <source>
        <dbReference type="Proteomes" id="UP000529417"/>
    </source>
</evidence>
<keyword evidence="2" id="KW-0560">Oxidoreductase</keyword>
<reference evidence="4 5" key="1">
    <citation type="journal article" date="2000" name="Arch. Microbiol.">
        <title>Rhodobaca bogoriensis gen. nov. and sp. nov., an alkaliphilic purple nonsulfur bacterium from African Rift Valley soda lakes.</title>
        <authorList>
            <person name="Milford A.D."/>
            <person name="Achenbach L.A."/>
            <person name="Jung D.O."/>
            <person name="Madigan M.T."/>
        </authorList>
    </citation>
    <scope>NUCLEOTIDE SEQUENCE [LARGE SCALE GENOMIC DNA]</scope>
    <source>
        <strain evidence="4 5">2376</strain>
    </source>
</reference>
<dbReference type="FunFam" id="3.40.605.10:FF:000007">
    <property type="entry name" value="NAD/NADP-dependent betaine aldehyde dehydrogenase"/>
    <property type="match status" value="1"/>
</dbReference>
<comment type="caution">
    <text evidence="4">The sequence shown here is derived from an EMBL/GenBank/DDBJ whole genome shotgun (WGS) entry which is preliminary data.</text>
</comment>
<dbReference type="InterPro" id="IPR016163">
    <property type="entry name" value="Ald_DH_C"/>
</dbReference>